<protein>
    <submittedName>
        <fullName evidence="8">GAS2-like protein 3</fullName>
    </submittedName>
</protein>
<proteinExistence type="predicted"/>
<feature type="compositionally biased region" description="Polar residues" evidence="4">
    <location>
        <begin position="207"/>
        <end position="228"/>
    </location>
</feature>
<keyword evidence="5" id="KW-0472">Membrane</keyword>
<dbReference type="RefSeq" id="XP_023584673.1">
    <property type="nucleotide sequence ID" value="XM_023728905.1"/>
</dbReference>
<feature type="region of interest" description="Disordered" evidence="4">
    <location>
        <begin position="109"/>
        <end position="138"/>
    </location>
</feature>
<dbReference type="GeneID" id="111820111"/>
<feature type="compositionally biased region" description="Low complexity" evidence="4">
    <location>
        <begin position="112"/>
        <end position="126"/>
    </location>
</feature>
<evidence type="ECO:0000256" key="5">
    <source>
        <dbReference type="SAM" id="Phobius"/>
    </source>
</evidence>
<dbReference type="GO" id="GO:0008017">
    <property type="term" value="F:microtubule binding"/>
    <property type="evidence" value="ECO:0007669"/>
    <property type="project" value="InterPro"/>
</dbReference>
<feature type="domain" description="GAR" evidence="6">
    <location>
        <begin position="10"/>
        <end position="48"/>
    </location>
</feature>
<dbReference type="InParanoid" id="A0A2Y9QZA5"/>
<keyword evidence="5" id="KW-1133">Transmembrane helix</keyword>
<evidence type="ECO:0000256" key="4">
    <source>
        <dbReference type="SAM" id="MobiDB-lite"/>
    </source>
</evidence>
<dbReference type="SUPFAM" id="SSF143575">
    <property type="entry name" value="GAS2 domain-like"/>
    <property type="match status" value="1"/>
</dbReference>
<feature type="region of interest" description="Disordered" evidence="4">
    <location>
        <begin position="171"/>
        <end position="283"/>
    </location>
</feature>
<dbReference type="InterPro" id="IPR036534">
    <property type="entry name" value="GAR_dom_sf"/>
</dbReference>
<dbReference type="GO" id="GO:0005856">
    <property type="term" value="C:cytoskeleton"/>
    <property type="evidence" value="ECO:0007669"/>
    <property type="project" value="UniProtKB-SubCell"/>
</dbReference>
<accession>A0A2Y9QZA5</accession>
<evidence type="ECO:0000259" key="6">
    <source>
        <dbReference type="Pfam" id="PF02187"/>
    </source>
</evidence>
<dbReference type="Pfam" id="PF02187">
    <property type="entry name" value="GAS2"/>
    <property type="match status" value="1"/>
</dbReference>
<evidence type="ECO:0000313" key="8">
    <source>
        <dbReference type="RefSeq" id="XP_023584673.1"/>
    </source>
</evidence>
<keyword evidence="5" id="KW-0812">Transmembrane</keyword>
<feature type="compositionally biased region" description="Low complexity" evidence="4">
    <location>
        <begin position="184"/>
        <end position="201"/>
    </location>
</feature>
<keyword evidence="7" id="KW-1185">Reference proteome</keyword>
<reference evidence="8" key="1">
    <citation type="submission" date="2025-08" db="UniProtKB">
        <authorList>
            <consortium name="RefSeq"/>
        </authorList>
    </citation>
    <scope>IDENTIFICATION</scope>
</reference>
<organism evidence="7 8">
    <name type="scientific">Trichechus manatus latirostris</name>
    <name type="common">Florida manatee</name>
    <dbReference type="NCBI Taxonomy" id="127582"/>
    <lineage>
        <taxon>Eukaryota</taxon>
        <taxon>Metazoa</taxon>
        <taxon>Chordata</taxon>
        <taxon>Craniata</taxon>
        <taxon>Vertebrata</taxon>
        <taxon>Euteleostomi</taxon>
        <taxon>Mammalia</taxon>
        <taxon>Eutheria</taxon>
        <taxon>Afrotheria</taxon>
        <taxon>Sirenia</taxon>
        <taxon>Trichechidae</taxon>
        <taxon>Trichechus</taxon>
    </lineage>
</organism>
<dbReference type="Gene3D" id="3.30.920.20">
    <property type="entry name" value="Gas2-like domain"/>
    <property type="match status" value="1"/>
</dbReference>
<evidence type="ECO:0000313" key="7">
    <source>
        <dbReference type="Proteomes" id="UP000248480"/>
    </source>
</evidence>
<dbReference type="STRING" id="127582.A0A2Y9QZA5"/>
<feature type="compositionally biased region" description="Basic and acidic residues" evidence="4">
    <location>
        <begin position="255"/>
        <end position="272"/>
    </location>
</feature>
<comment type="subcellular location">
    <subcellularLocation>
        <location evidence="1">Cytoplasm</location>
        <location evidence="1">Cytoskeleton</location>
    </subcellularLocation>
</comment>
<dbReference type="AlphaFoldDB" id="A0A2Y9QZA5"/>
<evidence type="ECO:0000256" key="3">
    <source>
        <dbReference type="ARBA" id="ARBA00023212"/>
    </source>
</evidence>
<dbReference type="KEGG" id="tmu:111820111"/>
<evidence type="ECO:0000256" key="1">
    <source>
        <dbReference type="ARBA" id="ARBA00004245"/>
    </source>
</evidence>
<feature type="transmembrane region" description="Helical" evidence="5">
    <location>
        <begin position="63"/>
        <end position="87"/>
    </location>
</feature>
<name>A0A2Y9QZA5_TRIMA</name>
<dbReference type="InterPro" id="IPR003108">
    <property type="entry name" value="GAR_dom"/>
</dbReference>
<evidence type="ECO:0000256" key="2">
    <source>
        <dbReference type="ARBA" id="ARBA00022490"/>
    </source>
</evidence>
<keyword evidence="3" id="KW-0206">Cytoskeleton</keyword>
<keyword evidence="2" id="KW-0963">Cytoplasm</keyword>
<dbReference type="Proteomes" id="UP000248480">
    <property type="component" value="Unplaced"/>
</dbReference>
<sequence length="283" mass="30985">MSSLNICQVKVKHIAEDPPCSCSHRFSIEYLSEGRYRLGDKILFIRVSPQFIFYFKYKYCFEIGFIAFPTSFCFLFTFLKIAVEGVIKGRILLYRKNIEYLHKPSPSFQAPAKLTKSSSKSTAARSQPPDGAPQAGANTAQKLKSTLNLNQPICMSSISPAKASQELKDKQLVSVAKKQPQNKSTRQQTGPSSSRSPGRTPLAIVSLPQSSAKTQTVTKSAQTASKGQCSAEGPPKSVKAPASTRKPPSSGKEAVSGDKKPTAKKKEDDDHYFVMTGSKKPRK</sequence>
<gene>
    <name evidence="8" type="primary">LOC111820111</name>
</gene>